<evidence type="ECO:0000256" key="1">
    <source>
        <dbReference type="ARBA" id="ARBA00022723"/>
    </source>
</evidence>
<sequence length="465" mass="48955">MVRVRGVAQLMSEGPGTVVVSGAYVATVDTSGTEHPDGYVVVRGNRIVDVGAGPAPEIEGARVVDGRGCLLTPGLVNTHHHLYQWITRGLAADDNLFGWLTTLYPIWAGIDADAVRTAATGGLAWLAKHGCTTTTDHHYVVPRDGGDVFGAEIEAARTVGLRFHPSRGSMDLGHSRGGLPPDSVVERLDDVLTGTQDVIDRWHDPAPDSMLRVAVAPCSPFSVTADLLTEAAALARSAGVRLHTHLAETVDEQDFCLDRFGCTPVQYMERLGWVGPDVWYAHAVHLDDVAITTLAGTGTGVAHCPTSNARLGAGIARARDLHAAGVPLGLGVDGAASNEACNMLEEARHAVLFARARGGPREMTVRTALELATIGGARVLGRDDELGSVEPGKLADLALWRVDTLAHSGITDPVAALVLGATAPLELLLVNGRAVVERGRVITVNEDDVAAEVEQAHRALVRKAG</sequence>
<protein>
    <submittedName>
        <fullName evidence="5">Cytosine/adenosine deaminase</fullName>
    </submittedName>
</protein>
<dbReference type="PANTHER" id="PTHR43794">
    <property type="entry name" value="AMINOHYDROLASE SSNA-RELATED"/>
    <property type="match status" value="1"/>
</dbReference>
<organism evidence="5 6">
    <name type="scientific">Rhodococcus koreensis</name>
    <dbReference type="NCBI Taxonomy" id="99653"/>
    <lineage>
        <taxon>Bacteria</taxon>
        <taxon>Bacillati</taxon>
        <taxon>Actinomycetota</taxon>
        <taxon>Actinomycetes</taxon>
        <taxon>Mycobacteriales</taxon>
        <taxon>Nocardiaceae</taxon>
        <taxon>Rhodococcus</taxon>
    </lineage>
</organism>
<evidence type="ECO:0000256" key="3">
    <source>
        <dbReference type="ARBA" id="ARBA00022833"/>
    </source>
</evidence>
<dbReference type="InterPro" id="IPR011059">
    <property type="entry name" value="Metal-dep_hydrolase_composite"/>
</dbReference>
<accession>A0A1H4TN79</accession>
<proteinExistence type="predicted"/>
<dbReference type="GO" id="GO:0019239">
    <property type="term" value="F:deaminase activity"/>
    <property type="evidence" value="ECO:0007669"/>
    <property type="project" value="UniProtKB-ARBA"/>
</dbReference>
<feature type="domain" description="Amidohydrolase-related" evidence="4">
    <location>
        <begin position="71"/>
        <end position="403"/>
    </location>
</feature>
<dbReference type="GO" id="GO:0046872">
    <property type="term" value="F:metal ion binding"/>
    <property type="evidence" value="ECO:0007669"/>
    <property type="project" value="UniProtKB-KW"/>
</dbReference>
<dbReference type="SUPFAM" id="SSF51338">
    <property type="entry name" value="Composite domain of metallo-dependent hydrolases"/>
    <property type="match status" value="1"/>
</dbReference>
<dbReference type="Gene3D" id="2.30.40.10">
    <property type="entry name" value="Urease, subunit C, domain 1"/>
    <property type="match status" value="1"/>
</dbReference>
<dbReference type="AlphaFoldDB" id="A0A1H4TN79"/>
<dbReference type="EMBL" id="FNSV01000005">
    <property type="protein sequence ID" value="SEC57956.1"/>
    <property type="molecule type" value="Genomic_DNA"/>
</dbReference>
<gene>
    <name evidence="5" type="ORF">SAMN04490239_4615</name>
</gene>
<dbReference type="Gene3D" id="3.20.20.140">
    <property type="entry name" value="Metal-dependent hydrolases"/>
    <property type="match status" value="1"/>
</dbReference>
<evidence type="ECO:0000313" key="6">
    <source>
        <dbReference type="Proteomes" id="UP000183561"/>
    </source>
</evidence>
<keyword evidence="6" id="KW-1185">Reference proteome</keyword>
<name>A0A1H4TN79_9NOCA</name>
<dbReference type="Proteomes" id="UP000183561">
    <property type="component" value="Unassembled WGS sequence"/>
</dbReference>
<dbReference type="PANTHER" id="PTHR43794:SF11">
    <property type="entry name" value="AMIDOHYDROLASE-RELATED DOMAIN-CONTAINING PROTEIN"/>
    <property type="match status" value="1"/>
</dbReference>
<dbReference type="NCBIfam" id="NF006055">
    <property type="entry name" value="PRK08203.1"/>
    <property type="match status" value="1"/>
</dbReference>
<dbReference type="GO" id="GO:0016814">
    <property type="term" value="F:hydrolase activity, acting on carbon-nitrogen (but not peptide) bonds, in cyclic amidines"/>
    <property type="evidence" value="ECO:0007669"/>
    <property type="project" value="UniProtKB-ARBA"/>
</dbReference>
<dbReference type="InterPro" id="IPR050287">
    <property type="entry name" value="MTA/SAH_deaminase"/>
</dbReference>
<dbReference type="FunFam" id="3.20.20.140:FF:000014">
    <property type="entry name" value="5-methylthioadenosine/S-adenosylhomocysteine deaminase"/>
    <property type="match status" value="1"/>
</dbReference>
<dbReference type="SUPFAM" id="SSF51556">
    <property type="entry name" value="Metallo-dependent hydrolases"/>
    <property type="match status" value="1"/>
</dbReference>
<evidence type="ECO:0000313" key="5">
    <source>
        <dbReference type="EMBL" id="SEC57956.1"/>
    </source>
</evidence>
<keyword evidence="1" id="KW-0479">Metal-binding</keyword>
<dbReference type="Pfam" id="PF01979">
    <property type="entry name" value="Amidohydro_1"/>
    <property type="match status" value="1"/>
</dbReference>
<evidence type="ECO:0000259" key="4">
    <source>
        <dbReference type="Pfam" id="PF01979"/>
    </source>
</evidence>
<dbReference type="InterPro" id="IPR032466">
    <property type="entry name" value="Metal_Hydrolase"/>
</dbReference>
<dbReference type="CDD" id="cd01298">
    <property type="entry name" value="ATZ_TRZ_like"/>
    <property type="match status" value="1"/>
</dbReference>
<keyword evidence="3" id="KW-0862">Zinc</keyword>
<dbReference type="InterPro" id="IPR006680">
    <property type="entry name" value="Amidohydro-rel"/>
</dbReference>
<keyword evidence="2" id="KW-0378">Hydrolase</keyword>
<reference evidence="6" key="1">
    <citation type="submission" date="2016-10" db="EMBL/GenBank/DDBJ databases">
        <authorList>
            <person name="Varghese N."/>
            <person name="Submissions S."/>
        </authorList>
    </citation>
    <scope>NUCLEOTIDE SEQUENCE [LARGE SCALE GENOMIC DNA]</scope>
    <source>
        <strain evidence="6">DSM 44498</strain>
    </source>
</reference>
<evidence type="ECO:0000256" key="2">
    <source>
        <dbReference type="ARBA" id="ARBA00022801"/>
    </source>
</evidence>